<feature type="compositionally biased region" description="Acidic residues" evidence="4">
    <location>
        <begin position="1115"/>
        <end position="1131"/>
    </location>
</feature>
<feature type="compositionally biased region" description="Polar residues" evidence="4">
    <location>
        <begin position="773"/>
        <end position="787"/>
    </location>
</feature>
<evidence type="ECO:0000256" key="2">
    <source>
        <dbReference type="ARBA" id="ARBA00022448"/>
    </source>
</evidence>
<accession>A0AAD6DWL7</accession>
<feature type="compositionally biased region" description="Polar residues" evidence="4">
    <location>
        <begin position="546"/>
        <end position="565"/>
    </location>
</feature>
<feature type="region of interest" description="Disordered" evidence="4">
    <location>
        <begin position="545"/>
        <end position="593"/>
    </location>
</feature>
<feature type="compositionally biased region" description="Basic and acidic residues" evidence="4">
    <location>
        <begin position="840"/>
        <end position="854"/>
    </location>
</feature>
<feature type="compositionally biased region" description="Polar residues" evidence="4">
    <location>
        <begin position="747"/>
        <end position="756"/>
    </location>
</feature>
<feature type="compositionally biased region" description="Low complexity" evidence="4">
    <location>
        <begin position="928"/>
        <end position="952"/>
    </location>
</feature>
<dbReference type="FunFam" id="2.130.10.10:FF:000645">
    <property type="entry name" value="Putative nuclear pore complex subunit Nup159"/>
    <property type="match status" value="1"/>
</dbReference>
<comment type="caution">
    <text evidence="6">The sequence shown here is derived from an EMBL/GenBank/DDBJ whole genome shotgun (WGS) entry which is preliminary data.</text>
</comment>
<organism evidence="6 7">
    <name type="scientific">Penicillium hetheringtonii</name>
    <dbReference type="NCBI Taxonomy" id="911720"/>
    <lineage>
        <taxon>Eukaryota</taxon>
        <taxon>Fungi</taxon>
        <taxon>Dikarya</taxon>
        <taxon>Ascomycota</taxon>
        <taxon>Pezizomycotina</taxon>
        <taxon>Eurotiomycetes</taxon>
        <taxon>Eurotiomycetidae</taxon>
        <taxon>Eurotiales</taxon>
        <taxon>Aspergillaceae</taxon>
        <taxon>Penicillium</taxon>
    </lineage>
</organism>
<feature type="region of interest" description="Disordered" evidence="4">
    <location>
        <begin position="62"/>
        <end position="95"/>
    </location>
</feature>
<dbReference type="InterPro" id="IPR015943">
    <property type="entry name" value="WD40/YVTN_repeat-like_dom_sf"/>
</dbReference>
<dbReference type="EMBL" id="JAQJAC010000002">
    <property type="protein sequence ID" value="KAJ5596268.1"/>
    <property type="molecule type" value="Genomic_DNA"/>
</dbReference>
<feature type="compositionally biased region" description="Polar residues" evidence="4">
    <location>
        <begin position="969"/>
        <end position="979"/>
    </location>
</feature>
<evidence type="ECO:0000259" key="5">
    <source>
        <dbReference type="Pfam" id="PF16755"/>
    </source>
</evidence>
<proteinExistence type="predicted"/>
<dbReference type="InterPro" id="IPR039462">
    <property type="entry name" value="Nup159/Nup146_N"/>
</dbReference>
<feature type="domain" description="Nucleoporin Nup159/Nup146 N-terminal" evidence="5">
    <location>
        <begin position="160"/>
        <end position="521"/>
    </location>
</feature>
<feature type="compositionally biased region" description="Low complexity" evidence="4">
    <location>
        <begin position="871"/>
        <end position="882"/>
    </location>
</feature>
<feature type="compositionally biased region" description="Low complexity" evidence="4">
    <location>
        <begin position="573"/>
        <end position="593"/>
    </location>
</feature>
<feature type="compositionally biased region" description="Gly residues" evidence="4">
    <location>
        <begin position="695"/>
        <end position="712"/>
    </location>
</feature>
<feature type="compositionally biased region" description="Polar residues" evidence="4">
    <location>
        <begin position="1200"/>
        <end position="1223"/>
    </location>
</feature>
<evidence type="ECO:0000256" key="3">
    <source>
        <dbReference type="ARBA" id="ARBA00023242"/>
    </source>
</evidence>
<feature type="region of interest" description="Disordered" evidence="4">
    <location>
        <begin position="1548"/>
        <end position="1567"/>
    </location>
</feature>
<sequence>MGCFCLVNIFGPSELQLHLAFLPPTTSPGYLLPSLSRLPSLGQREATLKIFQRTLHLFNRSPQTLQRRSFSPTPPSSPSLNASKTGSPLGDHSRSVSGDYDKLRMAFSSFGNSNSAGGSAPAELGPELSDFFTDEIGFKGVSGDCNIRILPTPWPDDALPSPTCSLLAVAQSKGLAVAAGPDALVVATTESIRKAIEAPGEGEKKKTKSLQPLATIPLPTRPTHVAFNASDDALILATENGSQVSVFQTTDLNNDNAQPALSVSTNGASIRALVPNPDPTSNLVALVTANGELLVADLKAGNLGKQLVAGLADGTADQMTADGTKKDQVPRPTDLEGECHISSISWLENDVFFVIYTPNSLEDDMGGNPPSSPYIITRRKQAPFLIQRLPEVCSTLGFGLKRTPAYQFIARLRDYKPNLKDVLIVSSTASADVSLVTRSDQPFAKDDNSNGQFTTTEISNDSQKAAVPLRDSVDDTSVIGLAPDLSSNENVFAPIQGEEAEIPESSSPLPGLFLLNHDGVLCAWWLIYNQAIKQKIPYSGLVSVGPGQQPSGPTSTSTPQKSAFGQASPAPQQPAFGQSGFGQSSPFGAASFGKPAGAPSFGSTSTMGATAFGKQSAPAFGSPSPMGGTGSAPAFGKPSNAGPSFGAPSQPGSGFGTAGAPGQPAFGQSGFGNASSPFGKPSTPGKSLLGTGNNSTGGGFSSFSGGSGGGGFSSFASAKPGDSSFSKPSGQSGFGKASEPSTFGKPATTSAFSQPSGGSGFGKPSEPSVFGNPATNSPFSSAGTSEVKSPFGKPQNGSPFASAGTGQQNNPFGKPSDTIETNNPFGAQKKSDFVLGTSFKPDKTSSNDRSKSDKVSSGALSFGTSFGDMVSSSGKASPSGESMVSDDSEPEQPAKKEPFSIFGGKPSSMFGAPTSLNGKSNKSETTKSTFSFAKNNTSTTTTSSTTQNQVTSPLSAPSDKTETPKREQSVSTPTFNSSFDAPLPPDSMSRASYAPGDTSASSNVSKSSVEDAPLPPDFTAGKKSSVPQDAPLPPDFLGAKKKSSPKVDDAPLPPDFVTKKSPARAEDAPLPPDFLSKPKKPESPPAALEEAPLPPDFTKVKSEPAEEAVPVPDGSDADSEGDASDFSDSGEEITHDESKIPSPKPSAESSFGGLSEKSATGDFFSSVPKNAPSQEGQKPPRQLFGEIPKQPLLPPPGPVAQNNREPYRSPSPTRVNSQKNTMFSKKPEQRKEAGSALATRKASLTQIAESKGQLRKPSHSSQTHAKQDVQGTREEEEREEALFLSDDDEDERLRADLARPVEPVATLDPFLPHQNYAGETAKPGVPGMIERLYRDINSMVDTLGINARSLDSYLLYQQRPQLSDVQEWVKILKSEQPQAILDEKVSLQDITKIDEAVAALRDFLQDQRVQGVEEKLKQSGELLAKDLLALRGQLVSLQKILDTHTNTGSVIAAPLSAEQAMLQQDLRTGFTELQAKMAGLEDGVSLLRAKLADIPRVDGTSASNRKRPTVEAVASTIATMMSMAESKSSDIDVLEAQMRKLGVDISTASNSREGRFPATPGSRGSIDGSAYHTPESASRGVNFRASINGSARHSRLRSVEGVSQNVIQGESTSWKSKNLRRQHLVGNLKTAIEKKESKVRTLDGDLEVIDKQ</sequence>
<protein>
    <recommendedName>
        <fullName evidence="5">Nucleoporin Nup159/Nup146 N-terminal domain-containing protein</fullName>
    </recommendedName>
</protein>
<feature type="region of interest" description="Disordered" evidence="4">
    <location>
        <begin position="614"/>
        <end position="1290"/>
    </location>
</feature>
<reference evidence="6 7" key="1">
    <citation type="journal article" date="2023" name="IMA Fungus">
        <title>Comparative genomic study of the Penicillium genus elucidates a diverse pangenome and 15 lateral gene transfer events.</title>
        <authorList>
            <person name="Petersen C."/>
            <person name="Sorensen T."/>
            <person name="Nielsen M.R."/>
            <person name="Sondergaard T.E."/>
            <person name="Sorensen J.L."/>
            <person name="Fitzpatrick D.A."/>
            <person name="Frisvad J.C."/>
            <person name="Nielsen K.L."/>
        </authorList>
    </citation>
    <scope>NUCLEOTIDE SEQUENCE [LARGE SCALE GENOMIC DNA]</scope>
    <source>
        <strain evidence="6 7">IBT 29057</strain>
    </source>
</reference>
<dbReference type="GO" id="GO:0005634">
    <property type="term" value="C:nucleus"/>
    <property type="evidence" value="ECO:0007669"/>
    <property type="project" value="UniProtKB-SubCell"/>
</dbReference>
<feature type="compositionally biased region" description="Polar residues" evidence="4">
    <location>
        <begin position="795"/>
        <end position="811"/>
    </location>
</feature>
<dbReference type="Pfam" id="PF16755">
    <property type="entry name" value="Beta-prop_NUP159_NUP214"/>
    <property type="match status" value="1"/>
</dbReference>
<name>A0AAD6DWL7_9EURO</name>
<keyword evidence="3" id="KW-0539">Nucleus</keyword>
<evidence type="ECO:0000313" key="7">
    <source>
        <dbReference type="Proteomes" id="UP001216150"/>
    </source>
</evidence>
<comment type="subcellular location">
    <subcellularLocation>
        <location evidence="1">Nucleus</location>
    </subcellularLocation>
</comment>
<evidence type="ECO:0000256" key="4">
    <source>
        <dbReference type="SAM" id="MobiDB-lite"/>
    </source>
</evidence>
<dbReference type="SUPFAM" id="SSF117289">
    <property type="entry name" value="Nucleoporin domain"/>
    <property type="match status" value="1"/>
</dbReference>
<feature type="compositionally biased region" description="Polar residues" evidence="4">
    <location>
        <begin position="1167"/>
        <end position="1176"/>
    </location>
</feature>
<feature type="compositionally biased region" description="Acidic residues" evidence="4">
    <location>
        <begin position="1276"/>
        <end position="1290"/>
    </location>
</feature>
<keyword evidence="2" id="KW-0813">Transport</keyword>
<gene>
    <name evidence="6" type="ORF">N7450_002726</name>
</gene>
<keyword evidence="7" id="KW-1185">Reference proteome</keyword>
<evidence type="ECO:0000256" key="1">
    <source>
        <dbReference type="ARBA" id="ARBA00004123"/>
    </source>
</evidence>
<dbReference type="Proteomes" id="UP001216150">
    <property type="component" value="Unassembled WGS sequence"/>
</dbReference>
<feature type="compositionally biased region" description="Basic and acidic residues" evidence="4">
    <location>
        <begin position="959"/>
        <end position="968"/>
    </location>
</feature>
<dbReference type="Gene3D" id="2.130.10.10">
    <property type="entry name" value="YVTN repeat-like/Quinoprotein amine dehydrogenase"/>
    <property type="match status" value="1"/>
</dbReference>
<feature type="compositionally biased region" description="Basic and acidic residues" evidence="4">
    <location>
        <begin position="1265"/>
        <end position="1275"/>
    </location>
</feature>
<evidence type="ECO:0000313" key="6">
    <source>
        <dbReference type="EMBL" id="KAJ5596268.1"/>
    </source>
</evidence>